<sequence>MTQTIFYSWAADHEGKVQRHFIREALRQAVQHLNTDVVEADRFDLTSDTQDVAGSPSIFPTIKSKILACDIFVGDLTPAIVPEGASGRAYPNPNVLIEYGIAEAILPEERVIFVSNAALNSCRPEQYPFNLRHRRAPLSYSLPMGSDSKQRSRCLNDFSTRLAAAIQKSILSRGPNRDKNENDLSDWQKKVVETPLFGIDRNVAKRKLVVPLPGTENRKISMSEGSAQNYCYFSATPNYDLDLTKYELRARSNITYVPYTNLSSGNSDISYSGFVAYWFDGGKSKEGDHYSDALTMFGTNGRVCGVNTRICSNNKISWLIEDFFAWASRFCFDYYANLEFFPIYLEFGVVMPFGSEFSYPAQGGGFSLGETIEKNEIKMSRVFSSPNVDEFLMLAKEVSKRIWLEAGIVRPDFLDDADERKGHGITRTGYW</sequence>
<comment type="caution">
    <text evidence="1">The sequence shown here is derived from an EMBL/GenBank/DDBJ whole genome shotgun (WGS) entry which is preliminary data.</text>
</comment>
<reference evidence="1 2" key="1">
    <citation type="submission" date="2020-04" db="EMBL/GenBank/DDBJ databases">
        <title>Rhodospirillaceae bacterium KN72 isolated from deep sea.</title>
        <authorList>
            <person name="Zhang D.-C."/>
        </authorList>
    </citation>
    <scope>NUCLEOTIDE SEQUENCE [LARGE SCALE GENOMIC DNA]</scope>
    <source>
        <strain evidence="1 2">KN72</strain>
    </source>
</reference>
<organism evidence="1 2">
    <name type="scientific">Pacificispira spongiicola</name>
    <dbReference type="NCBI Taxonomy" id="2729598"/>
    <lineage>
        <taxon>Bacteria</taxon>
        <taxon>Pseudomonadati</taxon>
        <taxon>Pseudomonadota</taxon>
        <taxon>Alphaproteobacteria</taxon>
        <taxon>Rhodospirillales</taxon>
        <taxon>Rhodospirillaceae</taxon>
        <taxon>Pacificispira</taxon>
    </lineage>
</organism>
<proteinExistence type="predicted"/>
<evidence type="ECO:0000313" key="2">
    <source>
        <dbReference type="Proteomes" id="UP000539372"/>
    </source>
</evidence>
<evidence type="ECO:0008006" key="3">
    <source>
        <dbReference type="Google" id="ProtNLM"/>
    </source>
</evidence>
<name>A0A7Y0HEQ3_9PROT</name>
<dbReference type="Proteomes" id="UP000539372">
    <property type="component" value="Unassembled WGS sequence"/>
</dbReference>
<evidence type="ECO:0000313" key="1">
    <source>
        <dbReference type="EMBL" id="NMM43808.1"/>
    </source>
</evidence>
<gene>
    <name evidence="1" type="ORF">HH303_04925</name>
</gene>
<protein>
    <recommendedName>
        <fullName evidence="3">CD-NTase-associated protein 12/Pycsar effector protein TIR domain-containing protein</fullName>
    </recommendedName>
</protein>
<keyword evidence="2" id="KW-1185">Reference proteome</keyword>
<dbReference type="AlphaFoldDB" id="A0A7Y0HEQ3"/>
<accession>A0A7Y0HEQ3</accession>
<dbReference type="RefSeq" id="WP_169624052.1">
    <property type="nucleotide sequence ID" value="NZ_JABBNT010000001.1"/>
</dbReference>
<dbReference type="EMBL" id="JABBNT010000001">
    <property type="protein sequence ID" value="NMM43808.1"/>
    <property type="molecule type" value="Genomic_DNA"/>
</dbReference>